<feature type="domain" description="Outer membrane protein beta-barrel" evidence="3">
    <location>
        <begin position="17"/>
        <end position="201"/>
    </location>
</feature>
<dbReference type="EMBL" id="JACIBY010000010">
    <property type="protein sequence ID" value="MBB3840340.1"/>
    <property type="molecule type" value="Genomic_DNA"/>
</dbReference>
<accession>A0A7W5ZPF8</accession>
<evidence type="ECO:0000259" key="3">
    <source>
        <dbReference type="Pfam" id="PF13505"/>
    </source>
</evidence>
<organism evidence="4 5">
    <name type="scientific">Runella defluvii</name>
    <dbReference type="NCBI Taxonomy" id="370973"/>
    <lineage>
        <taxon>Bacteria</taxon>
        <taxon>Pseudomonadati</taxon>
        <taxon>Bacteroidota</taxon>
        <taxon>Cytophagia</taxon>
        <taxon>Cytophagales</taxon>
        <taxon>Spirosomataceae</taxon>
        <taxon>Runella</taxon>
    </lineage>
</organism>
<evidence type="ECO:0000256" key="2">
    <source>
        <dbReference type="SAM" id="SignalP"/>
    </source>
</evidence>
<evidence type="ECO:0000313" key="5">
    <source>
        <dbReference type="Proteomes" id="UP000541352"/>
    </source>
</evidence>
<dbReference type="InterPro" id="IPR027385">
    <property type="entry name" value="Beta-barrel_OMP"/>
</dbReference>
<keyword evidence="5" id="KW-1185">Reference proteome</keyword>
<gene>
    <name evidence="4" type="ORF">FHS57_004360</name>
</gene>
<reference evidence="4 5" key="1">
    <citation type="submission" date="2020-08" db="EMBL/GenBank/DDBJ databases">
        <title>Genomic Encyclopedia of Type Strains, Phase IV (KMG-IV): sequencing the most valuable type-strain genomes for metagenomic binning, comparative biology and taxonomic classification.</title>
        <authorList>
            <person name="Goeker M."/>
        </authorList>
    </citation>
    <scope>NUCLEOTIDE SEQUENCE [LARGE SCALE GENOMIC DNA]</scope>
    <source>
        <strain evidence="4 5">DSM 17976</strain>
    </source>
</reference>
<dbReference type="RefSeq" id="WP_183977267.1">
    <property type="nucleotide sequence ID" value="NZ_JACIBY010000010.1"/>
</dbReference>
<comment type="caution">
    <text evidence="4">The sequence shown here is derived from an EMBL/GenBank/DDBJ whole genome shotgun (WGS) entry which is preliminary data.</text>
</comment>
<dbReference type="Pfam" id="PF13505">
    <property type="entry name" value="OMP_b-brl"/>
    <property type="match status" value="1"/>
</dbReference>
<evidence type="ECO:0000313" key="4">
    <source>
        <dbReference type="EMBL" id="MBB3840340.1"/>
    </source>
</evidence>
<dbReference type="AlphaFoldDB" id="A0A7W5ZPF8"/>
<keyword evidence="1 2" id="KW-0732">Signal</keyword>
<protein>
    <submittedName>
        <fullName evidence="4">Opacity protein-like surface antigen</fullName>
    </submittedName>
</protein>
<dbReference type="Proteomes" id="UP000541352">
    <property type="component" value="Unassembled WGS sequence"/>
</dbReference>
<feature type="chain" id="PRO_5031288577" evidence="2">
    <location>
        <begin position="23"/>
        <end position="204"/>
    </location>
</feature>
<proteinExistence type="predicted"/>
<dbReference type="InterPro" id="IPR011250">
    <property type="entry name" value="OMP/PagP_B-barrel"/>
</dbReference>
<sequence length="204" mass="22351">MIRKKLLVMVMGFLGYAASVKAQDIQSNTEGFNIGVHAGVGNWSSSYFLNLDELEPIGVGGGLRLGYGLNQRFEVFAQYNAKTFAIKNDWDTYRISSLGAGIRVHFGGTLQRLRPYVEGGVAGVNLLINPVLFNGDLVEYRLKGPSLALGTGVNYFLSPNLALHANATGTFGKFNSFQVNSRGIQDRPDVRTLQFSLGINFFFN</sequence>
<name>A0A7W5ZPF8_9BACT</name>
<evidence type="ECO:0000256" key="1">
    <source>
        <dbReference type="ARBA" id="ARBA00022729"/>
    </source>
</evidence>
<dbReference type="SUPFAM" id="SSF56925">
    <property type="entry name" value="OMPA-like"/>
    <property type="match status" value="1"/>
</dbReference>
<feature type="signal peptide" evidence="2">
    <location>
        <begin position="1"/>
        <end position="22"/>
    </location>
</feature>
<dbReference type="Gene3D" id="2.40.160.20">
    <property type="match status" value="1"/>
</dbReference>